<evidence type="ECO:0008006" key="3">
    <source>
        <dbReference type="Google" id="ProtNLM"/>
    </source>
</evidence>
<evidence type="ECO:0000313" key="1">
    <source>
        <dbReference type="EMBL" id="MBK1875471.1"/>
    </source>
</evidence>
<sequence length="488" mass="55184">MSDHLPIAKVFSKTFALNHSLMSISIRSVSIERHDVRTRMPFKYGIATMTDLPHCFIRVTADIDGADAQGISADHLPPKWFTKEPEKDPIDEIDEMLCVIEKAGQFAREIEEKSVFAFWKTLYDRQDAWAKQQNIPPLLANFGTSLIERALIDAFCRYREQPFHSLLLENAFGIQWDSIRTELAESSPKDLLPSRPLETLSIRHTVGLGDYIRESDIPESERLSDGLPQSLENCIRFYGTKDLKIKVNGKVDSDIERLQAIAKTFSELGIQDFAFSVDGNEQFKDVATFKSFWETLRSNNDSRSFLDALLFIEQPFHRDVALNDSIGDALKAWIDAPPIIIDESDGEIESMPRALELGYRGTSHKNCKGVFKGIINRAHINLLNRNCGKERHLMSGEDLCNIGPIANHQDCLVQASLGNASVERNGHHYFKGISVFDIQLQRNALRSFPQLYTQSDDGYVRLNIKNGQLPTKDLTATPFGTDDSHFGY</sequence>
<dbReference type="AlphaFoldDB" id="A0A934RSD0"/>
<dbReference type="Gene3D" id="3.30.390.10">
    <property type="entry name" value="Enolase-like, N-terminal domain"/>
    <property type="match status" value="1"/>
</dbReference>
<dbReference type="SUPFAM" id="SSF51604">
    <property type="entry name" value="Enolase C-terminal domain-like"/>
    <property type="match status" value="1"/>
</dbReference>
<dbReference type="Proteomes" id="UP000617628">
    <property type="component" value="Unassembled WGS sequence"/>
</dbReference>
<keyword evidence="2" id="KW-1185">Reference proteome</keyword>
<proteinExistence type="predicted"/>
<dbReference type="InterPro" id="IPR036849">
    <property type="entry name" value="Enolase-like_C_sf"/>
</dbReference>
<protein>
    <recommendedName>
        <fullName evidence="3">Enolase C-terminal domain-containing protein</fullName>
    </recommendedName>
</protein>
<reference evidence="1" key="1">
    <citation type="submission" date="2021-01" db="EMBL/GenBank/DDBJ databases">
        <title>Modified the classification status of verrucomicrobia.</title>
        <authorList>
            <person name="Feng X."/>
        </authorList>
    </citation>
    <scope>NUCLEOTIDE SEQUENCE</scope>
    <source>
        <strain evidence="1">KCTC 13126</strain>
    </source>
</reference>
<dbReference type="Gene3D" id="3.20.20.120">
    <property type="entry name" value="Enolase-like C-terminal domain"/>
    <property type="match status" value="1"/>
</dbReference>
<comment type="caution">
    <text evidence="1">The sequence shown here is derived from an EMBL/GenBank/DDBJ whole genome shotgun (WGS) entry which is preliminary data.</text>
</comment>
<dbReference type="RefSeq" id="WP_200353688.1">
    <property type="nucleotide sequence ID" value="NZ_JAENIL010000002.1"/>
</dbReference>
<evidence type="ECO:0000313" key="2">
    <source>
        <dbReference type="Proteomes" id="UP000617628"/>
    </source>
</evidence>
<organism evidence="1 2">
    <name type="scientific">Pelagicoccus mobilis</name>
    <dbReference type="NCBI Taxonomy" id="415221"/>
    <lineage>
        <taxon>Bacteria</taxon>
        <taxon>Pseudomonadati</taxon>
        <taxon>Verrucomicrobiota</taxon>
        <taxon>Opitutia</taxon>
        <taxon>Puniceicoccales</taxon>
        <taxon>Pelagicoccaceae</taxon>
        <taxon>Pelagicoccus</taxon>
    </lineage>
</organism>
<dbReference type="InterPro" id="IPR029017">
    <property type="entry name" value="Enolase-like_N"/>
</dbReference>
<gene>
    <name evidence="1" type="ORF">JIN87_01260</name>
</gene>
<accession>A0A934RSD0</accession>
<dbReference type="EMBL" id="JAENIL010000002">
    <property type="protein sequence ID" value="MBK1875471.1"/>
    <property type="molecule type" value="Genomic_DNA"/>
</dbReference>
<name>A0A934RSD0_9BACT</name>